<protein>
    <submittedName>
        <fullName evidence="2">42665_t:CDS:1</fullName>
    </submittedName>
</protein>
<reference evidence="2 3" key="1">
    <citation type="submission" date="2021-06" db="EMBL/GenBank/DDBJ databases">
        <authorList>
            <person name="Kallberg Y."/>
            <person name="Tangrot J."/>
            <person name="Rosling A."/>
        </authorList>
    </citation>
    <scope>NUCLEOTIDE SEQUENCE [LARGE SCALE GENOMIC DNA]</scope>
    <source>
        <strain evidence="2 3">120-4 pot B 10/14</strain>
    </source>
</reference>
<dbReference type="Proteomes" id="UP000789901">
    <property type="component" value="Unassembled WGS sequence"/>
</dbReference>
<evidence type="ECO:0000313" key="2">
    <source>
        <dbReference type="EMBL" id="CAG8850019.1"/>
    </source>
</evidence>
<comment type="caution">
    <text evidence="2">The sequence shown here is derived from an EMBL/GenBank/DDBJ whole genome shotgun (WGS) entry which is preliminary data.</text>
</comment>
<evidence type="ECO:0000313" key="3">
    <source>
        <dbReference type="Proteomes" id="UP000789901"/>
    </source>
</evidence>
<sequence length="76" mass="8489">TPIIQTPSLTASSSVESVPSVKRKNSEETSELINVDFINNNDIYKSETNEEHPIRTTCGSKKLRHTTVDNVKSDKE</sequence>
<evidence type="ECO:0000256" key="1">
    <source>
        <dbReference type="SAM" id="MobiDB-lite"/>
    </source>
</evidence>
<name>A0ABN7X849_GIGMA</name>
<gene>
    <name evidence="2" type="ORF">GMARGA_LOCUS40001</name>
</gene>
<keyword evidence="3" id="KW-1185">Reference proteome</keyword>
<feature type="region of interest" description="Disordered" evidence="1">
    <location>
        <begin position="48"/>
        <end position="76"/>
    </location>
</feature>
<feature type="non-terminal residue" evidence="2">
    <location>
        <position position="1"/>
    </location>
</feature>
<dbReference type="EMBL" id="CAJVQB010099115">
    <property type="protein sequence ID" value="CAG8850019.1"/>
    <property type="molecule type" value="Genomic_DNA"/>
</dbReference>
<feature type="region of interest" description="Disordered" evidence="1">
    <location>
        <begin position="1"/>
        <end position="28"/>
    </location>
</feature>
<feature type="compositionally biased region" description="Polar residues" evidence="1">
    <location>
        <begin position="1"/>
        <end position="17"/>
    </location>
</feature>
<organism evidence="2 3">
    <name type="scientific">Gigaspora margarita</name>
    <dbReference type="NCBI Taxonomy" id="4874"/>
    <lineage>
        <taxon>Eukaryota</taxon>
        <taxon>Fungi</taxon>
        <taxon>Fungi incertae sedis</taxon>
        <taxon>Mucoromycota</taxon>
        <taxon>Glomeromycotina</taxon>
        <taxon>Glomeromycetes</taxon>
        <taxon>Diversisporales</taxon>
        <taxon>Gigasporaceae</taxon>
        <taxon>Gigaspora</taxon>
    </lineage>
</organism>
<proteinExistence type="predicted"/>
<accession>A0ABN7X849</accession>